<dbReference type="REBASE" id="540">
    <property type="entry name" value="BsrI"/>
</dbReference>
<evidence type="ECO:0000313" key="1">
    <source>
        <dbReference type="EMBL" id="ADR72996.1"/>
    </source>
</evidence>
<name>E5Q8U1_GEOSE</name>
<gene>
    <name evidence="1" type="primary">bsrIR</name>
</gene>
<protein>
    <submittedName>
        <fullName evidence="1">BsrI</fullName>
    </submittedName>
</protein>
<dbReference type="EMBL" id="HQ636105">
    <property type="protein sequence ID" value="ADR72996.1"/>
    <property type="molecule type" value="Genomic_DNA"/>
</dbReference>
<proteinExistence type="predicted"/>
<dbReference type="AlphaFoldDB" id="E5Q8U1"/>
<reference evidence="1" key="1">
    <citation type="submission" date="2010-11" db="EMBL/GenBank/DDBJ databases">
        <title>BsrI restriction-modification system genes.</title>
        <authorList>
            <person name="Lunnen K.D."/>
            <person name="Wilson G.G."/>
        </authorList>
    </citation>
    <scope>NUCLEOTIDE SEQUENCE</scope>
    <source>
        <strain evidence="1">NEBM140</strain>
    </source>
</reference>
<accession>E5Q8U1</accession>
<sequence>MRNIRIYSEVKEQGIFFKEVIQSVLEKANVEVVLVNSAMLDYSDVSVISLIRNQKKFDLLVSEVRDKREIPIVMVEFSTAVTTDDHELQRADAMFWAYKYKIPYLKISPMEKKSQTADDKFGGGRLLSVNDQIIHMYRTDGVMYHIEWESMDNSAYVKNAELYPSCPDCAPELASLFRCLLETIEKCENIEDYYRILLDKLGKQKVAVKWGNFREEKTLEQWKHEKFDLLERFSKSSSRMEYDKDKKELKIKVNRYGHAMDPERGILAFWKLVLGDEWKIVAEFQLQRKTLKGRQSYQSLFDEVSQEEKLMNIASEIIKNGNVISPDKAIEIHKLATSSTMISTIDLGTPERKYITDDSLKGYLQHGLITNIYKNLLYYVDEIRFTDLQRKTIASLTWNKEIVNDYYKSLMDQLLDKNLRVLPLTSIKNISEDLITWSSKEILINLGYKILAASYPEAQGDRCILVGPTGKKTERKFIDLIAISPKSKGVILLECKDKLSKSKDDCEKMNDLLNHNYDKVTKLINVLNINNYNYNNIIYTGVAGLIGRKNVDNLPVDFVIKFKYDAKNLKLNWEINSDILGKHSGSFSMEDVAVVRKRS</sequence>
<organism evidence="1">
    <name type="scientific">Geobacillus stearothermophilus</name>
    <name type="common">Bacillus stearothermophilus</name>
    <dbReference type="NCBI Taxonomy" id="1422"/>
    <lineage>
        <taxon>Bacteria</taxon>
        <taxon>Bacillati</taxon>
        <taxon>Bacillota</taxon>
        <taxon>Bacilli</taxon>
        <taxon>Bacillales</taxon>
        <taxon>Anoxybacillaceae</taxon>
        <taxon>Geobacillus</taxon>
    </lineage>
</organism>